<dbReference type="Proteomes" id="UP000307440">
    <property type="component" value="Unassembled WGS sequence"/>
</dbReference>
<dbReference type="OrthoDB" id="3207600at2759"/>
<feature type="compositionally biased region" description="Acidic residues" evidence="1">
    <location>
        <begin position="775"/>
        <end position="796"/>
    </location>
</feature>
<dbReference type="InterPro" id="IPR046496">
    <property type="entry name" value="DUF6589"/>
</dbReference>
<protein>
    <recommendedName>
        <fullName evidence="2">DUF6589 domain-containing protein</fullName>
    </recommendedName>
</protein>
<feature type="region of interest" description="Disordered" evidence="1">
    <location>
        <begin position="769"/>
        <end position="796"/>
    </location>
</feature>
<evidence type="ECO:0000313" key="3">
    <source>
        <dbReference type="EMBL" id="TFK19262.1"/>
    </source>
</evidence>
<evidence type="ECO:0000259" key="2">
    <source>
        <dbReference type="Pfam" id="PF20231"/>
    </source>
</evidence>
<dbReference type="Pfam" id="PF20231">
    <property type="entry name" value="DUF6589"/>
    <property type="match status" value="2"/>
</dbReference>
<dbReference type="AlphaFoldDB" id="A0A5C3KGW0"/>
<organism evidence="3 4">
    <name type="scientific">Coprinopsis marcescibilis</name>
    <name type="common">Agaric fungus</name>
    <name type="synonym">Psathyrella marcescibilis</name>
    <dbReference type="NCBI Taxonomy" id="230819"/>
    <lineage>
        <taxon>Eukaryota</taxon>
        <taxon>Fungi</taxon>
        <taxon>Dikarya</taxon>
        <taxon>Basidiomycota</taxon>
        <taxon>Agaricomycotina</taxon>
        <taxon>Agaricomycetes</taxon>
        <taxon>Agaricomycetidae</taxon>
        <taxon>Agaricales</taxon>
        <taxon>Agaricineae</taxon>
        <taxon>Psathyrellaceae</taxon>
        <taxon>Coprinopsis</taxon>
    </lineage>
</organism>
<dbReference type="EMBL" id="ML210350">
    <property type="protein sequence ID" value="TFK19262.1"/>
    <property type="molecule type" value="Genomic_DNA"/>
</dbReference>
<name>A0A5C3KGW0_COPMA</name>
<feature type="domain" description="DUF6589" evidence="2">
    <location>
        <begin position="312"/>
        <end position="405"/>
    </location>
</feature>
<evidence type="ECO:0000256" key="1">
    <source>
        <dbReference type="SAM" id="MobiDB-lite"/>
    </source>
</evidence>
<dbReference type="STRING" id="230819.A0A5C3KGW0"/>
<reference evidence="3 4" key="1">
    <citation type="journal article" date="2019" name="Nat. Ecol. Evol.">
        <title>Megaphylogeny resolves global patterns of mushroom evolution.</title>
        <authorList>
            <person name="Varga T."/>
            <person name="Krizsan K."/>
            <person name="Foldi C."/>
            <person name="Dima B."/>
            <person name="Sanchez-Garcia M."/>
            <person name="Sanchez-Ramirez S."/>
            <person name="Szollosi G.J."/>
            <person name="Szarkandi J.G."/>
            <person name="Papp V."/>
            <person name="Albert L."/>
            <person name="Andreopoulos W."/>
            <person name="Angelini C."/>
            <person name="Antonin V."/>
            <person name="Barry K.W."/>
            <person name="Bougher N.L."/>
            <person name="Buchanan P."/>
            <person name="Buyck B."/>
            <person name="Bense V."/>
            <person name="Catcheside P."/>
            <person name="Chovatia M."/>
            <person name="Cooper J."/>
            <person name="Damon W."/>
            <person name="Desjardin D."/>
            <person name="Finy P."/>
            <person name="Geml J."/>
            <person name="Haridas S."/>
            <person name="Hughes K."/>
            <person name="Justo A."/>
            <person name="Karasinski D."/>
            <person name="Kautmanova I."/>
            <person name="Kiss B."/>
            <person name="Kocsube S."/>
            <person name="Kotiranta H."/>
            <person name="LaButti K.M."/>
            <person name="Lechner B.E."/>
            <person name="Liimatainen K."/>
            <person name="Lipzen A."/>
            <person name="Lukacs Z."/>
            <person name="Mihaltcheva S."/>
            <person name="Morgado L.N."/>
            <person name="Niskanen T."/>
            <person name="Noordeloos M.E."/>
            <person name="Ohm R.A."/>
            <person name="Ortiz-Santana B."/>
            <person name="Ovrebo C."/>
            <person name="Racz N."/>
            <person name="Riley R."/>
            <person name="Savchenko A."/>
            <person name="Shiryaev A."/>
            <person name="Soop K."/>
            <person name="Spirin V."/>
            <person name="Szebenyi C."/>
            <person name="Tomsovsky M."/>
            <person name="Tulloss R.E."/>
            <person name="Uehling J."/>
            <person name="Grigoriev I.V."/>
            <person name="Vagvolgyi C."/>
            <person name="Papp T."/>
            <person name="Martin F.M."/>
            <person name="Miettinen O."/>
            <person name="Hibbett D.S."/>
            <person name="Nagy L.G."/>
        </authorList>
    </citation>
    <scope>NUCLEOTIDE SEQUENCE [LARGE SCALE GENOMIC DNA]</scope>
    <source>
        <strain evidence="3 4">CBS 121175</strain>
    </source>
</reference>
<accession>A0A5C3KGW0</accession>
<sequence>MSARKPRKSAQSIEQKLQTAVSAISECGFRSPNEFIKSYYASEEYSQQSLRYVEDFSFAPREILDSWVSLAPSRESRNALKTAITAKAAEFMVEESTTALSYRKLQVVTSAVTVALLMKNFGLETICSTYMELLPSLWAMLFTLLTARNTYETKHNTDKQGKFSRAGKIVVVIISMLLYFRNRNTSAFPLIIGIFLASTGASRRVIDTFHHMALSSSYLSVQKALEALTTDATTQARNFVQKSDRLWGVVYDNINFMLRAASQRLDSTTRQVNATTLAVFAFPAMFTWEAYKSTLSVSEKNKKRGLRCNLDVQSLRPGPEKQQHIIAAFEYAVGTILLDYVPGKLQNQKRKRKIRNALAVSKPILRKLGHEKTEFFPLPAVNEEESSVSGTMKVIKLIFNGLLGLGGEMVATQCLFRTHLGTATQANPSSLEHHRTLLRRAKLDLKKPEYNRAQELTNHSLAARLIDCIRIVLGNKTFDDVKEWKPSRVEFKTAVARIVRDFASSAAAGDALSAQDEVMAHSILFIRDALIFWEFCDAVRDADVGRMWAVYDFWVYMFRGAGCHNYANELLDMKGQFGFEFPQLLQDVVERTWLVNRWGEPGRSIPTDLYLEHNNNFINNMFTALGSCASIEYIQEKGSASVEVLRSFVHQIVMWFGATDLNRRHKEVSVSADIAALCEDIIIQGLHTTKPNRTIGAAATSRTPAALRPKVKDVLAEGMRMLGNGCKSNEWKKRAQMETLGFMGLGEDHDSDPVLDLDIIETCFSDPNGAMDVDTALDPEFSSEDPNEDVVDEDDE</sequence>
<proteinExistence type="predicted"/>
<feature type="domain" description="DUF6589" evidence="2">
    <location>
        <begin position="408"/>
        <end position="665"/>
    </location>
</feature>
<gene>
    <name evidence="3" type="ORF">FA15DRAFT_697632</name>
</gene>
<evidence type="ECO:0000313" key="4">
    <source>
        <dbReference type="Proteomes" id="UP000307440"/>
    </source>
</evidence>
<keyword evidence="4" id="KW-1185">Reference proteome</keyword>